<proteinExistence type="predicted"/>
<evidence type="ECO:0000313" key="2">
    <source>
        <dbReference type="Proteomes" id="UP000837857"/>
    </source>
</evidence>
<keyword evidence="2" id="KW-1185">Reference proteome</keyword>
<accession>A0ABN8IBG6</accession>
<dbReference type="EMBL" id="OW152830">
    <property type="protein sequence ID" value="CAH2048468.1"/>
    <property type="molecule type" value="Genomic_DNA"/>
</dbReference>
<evidence type="ECO:0000313" key="1">
    <source>
        <dbReference type="EMBL" id="CAH2048468.1"/>
    </source>
</evidence>
<protein>
    <submittedName>
        <fullName evidence="1">Uncharacterized protein</fullName>
    </submittedName>
</protein>
<dbReference type="Proteomes" id="UP000837857">
    <property type="component" value="Chromosome 18"/>
</dbReference>
<name>A0ABN8IBG6_9NEOP</name>
<reference evidence="1" key="1">
    <citation type="submission" date="2022-03" db="EMBL/GenBank/DDBJ databases">
        <authorList>
            <person name="Martin H S."/>
        </authorList>
    </citation>
    <scope>NUCLEOTIDE SEQUENCE</scope>
</reference>
<feature type="non-terminal residue" evidence="1">
    <location>
        <position position="1"/>
    </location>
</feature>
<gene>
    <name evidence="1" type="ORF">IPOD504_LOCUS6091</name>
</gene>
<sequence length="204" mass="22122">MATLTKCAGTSDLMYAAAVDDDLPTLALRTLQCCYASAERYRYIDYVRVNKKVAGILGPELGLIKIDVTFGQCYIFLPNFYRQNGHVVSAIFIKNAWPPASWRWSTASKALKASATVCTSSDRPVHPPPRAVIRDRRGVALRRSTGQTTLAGGLPTPKHLTCCDSGTAPQDTTPLSKGTDVMTFAPALGGLFSFFIFANLELGQ</sequence>
<organism evidence="1 2">
    <name type="scientific">Iphiclides podalirius</name>
    <name type="common">scarce swallowtail</name>
    <dbReference type="NCBI Taxonomy" id="110791"/>
    <lineage>
        <taxon>Eukaryota</taxon>
        <taxon>Metazoa</taxon>
        <taxon>Ecdysozoa</taxon>
        <taxon>Arthropoda</taxon>
        <taxon>Hexapoda</taxon>
        <taxon>Insecta</taxon>
        <taxon>Pterygota</taxon>
        <taxon>Neoptera</taxon>
        <taxon>Endopterygota</taxon>
        <taxon>Lepidoptera</taxon>
        <taxon>Glossata</taxon>
        <taxon>Ditrysia</taxon>
        <taxon>Papilionoidea</taxon>
        <taxon>Papilionidae</taxon>
        <taxon>Papilioninae</taxon>
        <taxon>Iphiclides</taxon>
    </lineage>
</organism>